<evidence type="ECO:0000313" key="2">
    <source>
        <dbReference type="EMBL" id="ADE29288.1"/>
    </source>
</evidence>
<sequence length="88" mass="9511">MQDRKDISVCMPGELDAAIKDHLSYGDSKSEWIREAIRQRLNQDDADAGPDTALEAHSSDSEPSESDSDSVLVSPDEQSTRGGHNAAP</sequence>
<evidence type="ECO:0000256" key="1">
    <source>
        <dbReference type="SAM" id="MobiDB-lite"/>
    </source>
</evidence>
<organism evidence="2">
    <name type="scientific">uncultured virus</name>
    <dbReference type="NCBI Taxonomy" id="340016"/>
    <lineage>
        <taxon>Viruses</taxon>
        <taxon>environmental samples</taxon>
    </lineage>
</organism>
<protein>
    <submittedName>
        <fullName evidence="2">Uncharacterized protein</fullName>
    </submittedName>
</protein>
<accession>D5L2M9</accession>
<feature type="region of interest" description="Disordered" evidence="1">
    <location>
        <begin position="40"/>
        <end position="88"/>
    </location>
</feature>
<reference evidence="2" key="1">
    <citation type="journal article" date="2010" name="Environ. Microbiol.">
        <title>The metavirome of a hypersaline environment.</title>
        <authorList>
            <person name="Santos F."/>
            <person name="Yarza P."/>
            <person name="Parro V."/>
            <person name="Briones C."/>
            <person name="Anton J."/>
        </authorList>
    </citation>
    <scope>NUCLEOTIDE SEQUENCE</scope>
</reference>
<dbReference type="EMBL" id="GU735342">
    <property type="protein sequence ID" value="ADE29288.1"/>
    <property type="molecule type" value="Genomic_DNA"/>
</dbReference>
<proteinExistence type="predicted"/>
<name>D5L2M9_9VIRU</name>